<feature type="compositionally biased region" description="Low complexity" evidence="1">
    <location>
        <begin position="98"/>
        <end position="147"/>
    </location>
</feature>
<proteinExistence type="predicted"/>
<name>A0A9P7V4D7_9AGAR</name>
<comment type="caution">
    <text evidence="3">The sequence shown here is derived from an EMBL/GenBank/DDBJ whole genome shotgun (WGS) entry which is preliminary data.</text>
</comment>
<feature type="region of interest" description="Disordered" evidence="1">
    <location>
        <begin position="319"/>
        <end position="409"/>
    </location>
</feature>
<dbReference type="GeneID" id="66070821"/>
<dbReference type="RefSeq" id="XP_043016422.1">
    <property type="nucleotide sequence ID" value="XM_043147708.1"/>
</dbReference>
<feature type="compositionally biased region" description="Low complexity" evidence="1">
    <location>
        <begin position="360"/>
        <end position="378"/>
    </location>
</feature>
<keyword evidence="2" id="KW-0472">Membrane</keyword>
<dbReference type="Proteomes" id="UP001049176">
    <property type="component" value="Chromosome 1"/>
</dbReference>
<gene>
    <name evidence="3" type="ORF">E1B28_001745</name>
</gene>
<evidence type="ECO:0000313" key="3">
    <source>
        <dbReference type="EMBL" id="KAG7099952.1"/>
    </source>
</evidence>
<dbReference type="EMBL" id="CM032181">
    <property type="protein sequence ID" value="KAG7099952.1"/>
    <property type="molecule type" value="Genomic_DNA"/>
</dbReference>
<dbReference type="AlphaFoldDB" id="A0A9P7V4D7"/>
<sequence length="409" mass="42246">MRIVRLKDFSVRPSMAGSGRHSGKTGKTQVVPQSLGHSINRKGLLTPAAEVIGGLFGLGEVLKPKPNDSRPPPRGGPPPPPVTSSSIVTPSPAPDPSPITSTSPEERTTTTSVQTTSSTSPASSTSSSTSTRSTSTGTDGNTSVSTTATSSLPSTEPRGRQPQTSPHLSSSSPFSPNAPSSSPSTLSTSPPPPPPPPVGSTSASLSPSAIAGIVVGVVIGMMIIIFLTLFCLRRRRAMKAVSSGLSFEKAYPYPFTSPTAAAGVTRSIGRPISPPSPESIRAFNPSLMVSPGQPPPIRSSSSLRSLRSIGRVLLATRRDPLAPYRATPQESPPSPSKTSVEQGGYGGRSRWSTTAEGDFSLSSANSISISTSEESGSTVRKPLPNPFDDSSSVSAQSSDQSSDLRFRTS</sequence>
<organism evidence="3 4">
    <name type="scientific">Marasmius oreades</name>
    <name type="common">fairy-ring Marasmius</name>
    <dbReference type="NCBI Taxonomy" id="181124"/>
    <lineage>
        <taxon>Eukaryota</taxon>
        <taxon>Fungi</taxon>
        <taxon>Dikarya</taxon>
        <taxon>Basidiomycota</taxon>
        <taxon>Agaricomycotina</taxon>
        <taxon>Agaricomycetes</taxon>
        <taxon>Agaricomycetidae</taxon>
        <taxon>Agaricales</taxon>
        <taxon>Marasmiineae</taxon>
        <taxon>Marasmiaceae</taxon>
        <taxon>Marasmius</taxon>
    </lineage>
</organism>
<keyword evidence="4" id="KW-1185">Reference proteome</keyword>
<accession>A0A9P7V4D7</accession>
<keyword evidence="2" id="KW-1133">Transmembrane helix</keyword>
<reference evidence="3" key="1">
    <citation type="journal article" date="2021" name="Genome Biol. Evol.">
        <title>The assembled and annotated genome of the fairy-ring fungus Marasmius oreades.</title>
        <authorList>
            <person name="Hiltunen M."/>
            <person name="Ament-Velasquez S.L."/>
            <person name="Johannesson H."/>
        </authorList>
    </citation>
    <scope>NUCLEOTIDE SEQUENCE</scope>
    <source>
        <strain evidence="3">03SP1</strain>
    </source>
</reference>
<feature type="compositionally biased region" description="Low complexity" evidence="1">
    <location>
        <begin position="388"/>
        <end position="401"/>
    </location>
</feature>
<feature type="compositionally biased region" description="Pro residues" evidence="1">
    <location>
        <begin position="189"/>
        <end position="198"/>
    </location>
</feature>
<feature type="compositionally biased region" description="Pro residues" evidence="1">
    <location>
        <begin position="69"/>
        <end position="82"/>
    </location>
</feature>
<evidence type="ECO:0000256" key="1">
    <source>
        <dbReference type="SAM" id="MobiDB-lite"/>
    </source>
</evidence>
<evidence type="ECO:0000256" key="2">
    <source>
        <dbReference type="SAM" id="Phobius"/>
    </source>
</evidence>
<keyword evidence="2" id="KW-0812">Transmembrane</keyword>
<feature type="compositionally biased region" description="Basic and acidic residues" evidence="1">
    <location>
        <begin position="1"/>
        <end position="10"/>
    </location>
</feature>
<feature type="compositionally biased region" description="Polar residues" evidence="1">
    <location>
        <begin position="25"/>
        <end position="34"/>
    </location>
</feature>
<feature type="compositionally biased region" description="Low complexity" evidence="1">
    <location>
        <begin position="162"/>
        <end position="188"/>
    </location>
</feature>
<feature type="region of interest" description="Disordered" evidence="1">
    <location>
        <begin position="1"/>
        <end position="34"/>
    </location>
</feature>
<evidence type="ECO:0000313" key="4">
    <source>
        <dbReference type="Proteomes" id="UP001049176"/>
    </source>
</evidence>
<feature type="transmembrane region" description="Helical" evidence="2">
    <location>
        <begin position="209"/>
        <end position="232"/>
    </location>
</feature>
<protein>
    <submittedName>
        <fullName evidence="3">Uncharacterized protein</fullName>
    </submittedName>
</protein>
<dbReference type="KEGG" id="more:E1B28_001745"/>
<dbReference type="OrthoDB" id="10677006at2759"/>
<feature type="region of interest" description="Disordered" evidence="1">
    <location>
        <begin position="59"/>
        <end position="205"/>
    </location>
</feature>
<dbReference type="CDD" id="cd12087">
    <property type="entry name" value="TM_EGFR-like"/>
    <property type="match status" value="1"/>
</dbReference>